<dbReference type="PROSITE" id="PS51257">
    <property type="entry name" value="PROKAR_LIPOPROTEIN"/>
    <property type="match status" value="1"/>
</dbReference>
<evidence type="ECO:0000259" key="1">
    <source>
        <dbReference type="Pfam" id="PF18701"/>
    </source>
</evidence>
<comment type="caution">
    <text evidence="2">The sequence shown here is derived from an EMBL/GenBank/DDBJ whole genome shotgun (WGS) entry which is preliminary data.</text>
</comment>
<evidence type="ECO:0000313" key="2">
    <source>
        <dbReference type="EMBL" id="GFY11617.1"/>
    </source>
</evidence>
<dbReference type="InterPro" id="IPR040676">
    <property type="entry name" value="DUF5641"/>
</dbReference>
<feature type="domain" description="DUF5641" evidence="1">
    <location>
        <begin position="3"/>
        <end position="43"/>
    </location>
</feature>
<proteinExistence type="predicted"/>
<dbReference type="EMBL" id="BMAU01021306">
    <property type="protein sequence ID" value="GFY11617.1"/>
    <property type="molecule type" value="Genomic_DNA"/>
</dbReference>
<dbReference type="Proteomes" id="UP000887159">
    <property type="component" value="Unassembled WGS sequence"/>
</dbReference>
<organism evidence="2 3">
    <name type="scientific">Trichonephila clavipes</name>
    <name type="common">Golden silk orbweaver</name>
    <name type="synonym">Nephila clavipes</name>
    <dbReference type="NCBI Taxonomy" id="2585209"/>
    <lineage>
        <taxon>Eukaryota</taxon>
        <taxon>Metazoa</taxon>
        <taxon>Ecdysozoa</taxon>
        <taxon>Arthropoda</taxon>
        <taxon>Chelicerata</taxon>
        <taxon>Arachnida</taxon>
        <taxon>Araneae</taxon>
        <taxon>Araneomorphae</taxon>
        <taxon>Entelegynae</taxon>
        <taxon>Araneoidea</taxon>
        <taxon>Nephilidae</taxon>
        <taxon>Trichonephila</taxon>
    </lineage>
</organism>
<sequence>MIEKDNVMCGTMVIVKEDFTPVCYWFLGCVVEVYHGSDGKVRIDEQERGIMVPITVFRHTPRATESQK</sequence>
<keyword evidence="3" id="KW-1185">Reference proteome</keyword>
<evidence type="ECO:0000313" key="3">
    <source>
        <dbReference type="Proteomes" id="UP000887159"/>
    </source>
</evidence>
<dbReference type="AlphaFoldDB" id="A0A8X6VB00"/>
<gene>
    <name evidence="2" type="ORF">TNCV_4230861</name>
</gene>
<reference evidence="2" key="1">
    <citation type="submission" date="2020-08" db="EMBL/GenBank/DDBJ databases">
        <title>Multicomponent nature underlies the extraordinary mechanical properties of spider dragline silk.</title>
        <authorList>
            <person name="Kono N."/>
            <person name="Nakamura H."/>
            <person name="Mori M."/>
            <person name="Yoshida Y."/>
            <person name="Ohtoshi R."/>
            <person name="Malay A.D."/>
            <person name="Moran D.A.P."/>
            <person name="Tomita M."/>
            <person name="Numata K."/>
            <person name="Arakawa K."/>
        </authorList>
    </citation>
    <scope>NUCLEOTIDE SEQUENCE</scope>
</reference>
<name>A0A8X6VB00_TRICX</name>
<accession>A0A8X6VB00</accession>
<dbReference type="Pfam" id="PF18701">
    <property type="entry name" value="DUF5641"/>
    <property type="match status" value="1"/>
</dbReference>
<protein>
    <recommendedName>
        <fullName evidence="1">DUF5641 domain-containing protein</fullName>
    </recommendedName>
</protein>